<proteinExistence type="predicted"/>
<protein>
    <submittedName>
        <fullName evidence="1">Uncharacterized protein</fullName>
    </submittedName>
</protein>
<dbReference type="EMBL" id="LN899821">
    <property type="protein sequence ID" value="CUV17948.1"/>
    <property type="molecule type" value="Genomic_DNA"/>
</dbReference>
<accession>A0A0S4U6X0</accession>
<organism evidence="1">
    <name type="scientific">Ralstonia solanacearum</name>
    <name type="common">Pseudomonas solanacearum</name>
    <dbReference type="NCBI Taxonomy" id="305"/>
    <lineage>
        <taxon>Bacteria</taxon>
        <taxon>Pseudomonadati</taxon>
        <taxon>Pseudomonadota</taxon>
        <taxon>Betaproteobacteria</taxon>
        <taxon>Burkholderiales</taxon>
        <taxon>Burkholderiaceae</taxon>
        <taxon>Ralstonia</taxon>
        <taxon>Ralstonia solanacearum species complex</taxon>
    </lineage>
</organism>
<sequence>MAEDQEACFPPLLPWYDTRYQVPDELQYAVPNAGNPDSESRDDWVPSPASYARDLLGCRSETAIRRLYRAHASHSSNRG</sequence>
<name>A0A0S4U6X0_RALSL</name>
<dbReference type="AlphaFoldDB" id="A0A0S4U6X0"/>
<evidence type="ECO:0000313" key="1">
    <source>
        <dbReference type="EMBL" id="CUV17948.1"/>
    </source>
</evidence>
<reference evidence="1" key="1">
    <citation type="submission" date="2015-10" db="EMBL/GenBank/DDBJ databases">
        <authorList>
            <person name="Gilbert D.G."/>
        </authorList>
    </citation>
    <scope>NUCLEOTIDE SEQUENCE</scope>
    <source>
        <strain evidence="1">Phyl III-seqv23</strain>
    </source>
</reference>
<gene>
    <name evidence="1" type="ORF">PSS4_v1_400047</name>
</gene>